<dbReference type="CDD" id="cd11304">
    <property type="entry name" value="Cadherin_repeat"/>
    <property type="match status" value="9"/>
</dbReference>
<feature type="compositionally biased region" description="Low complexity" evidence="21">
    <location>
        <begin position="2864"/>
        <end position="2876"/>
    </location>
</feature>
<evidence type="ECO:0000256" key="15">
    <source>
        <dbReference type="ARBA" id="ARBA00023180"/>
    </source>
</evidence>
<feature type="transmembrane region" description="Helical" evidence="22">
    <location>
        <begin position="2507"/>
        <end position="2528"/>
    </location>
</feature>
<keyword evidence="4" id="KW-1003">Cell membrane</keyword>
<dbReference type="PROSITE" id="PS50261">
    <property type="entry name" value="G_PROTEIN_RECEP_F2_4"/>
    <property type="match status" value="1"/>
</dbReference>
<dbReference type="Proteomes" id="UP000594262">
    <property type="component" value="Unplaced"/>
</dbReference>
<dbReference type="GO" id="GO:0005886">
    <property type="term" value="C:plasma membrane"/>
    <property type="evidence" value="ECO:0007669"/>
    <property type="project" value="UniProtKB-SubCell"/>
</dbReference>
<accession>A0A7M5X5F2</accession>
<feature type="transmembrane region" description="Helical" evidence="22">
    <location>
        <begin position="2468"/>
        <end position="2486"/>
    </location>
</feature>
<organism evidence="30 31">
    <name type="scientific">Clytia hemisphaerica</name>
    <dbReference type="NCBI Taxonomy" id="252671"/>
    <lineage>
        <taxon>Eukaryota</taxon>
        <taxon>Metazoa</taxon>
        <taxon>Cnidaria</taxon>
        <taxon>Hydrozoa</taxon>
        <taxon>Hydroidolina</taxon>
        <taxon>Leptothecata</taxon>
        <taxon>Obeliida</taxon>
        <taxon>Clytiidae</taxon>
        <taxon>Clytia</taxon>
    </lineage>
</organism>
<dbReference type="Pfam" id="PF00002">
    <property type="entry name" value="7tm_2"/>
    <property type="match status" value="1"/>
</dbReference>
<keyword evidence="17 20" id="KW-0424">Laminin EGF-like domain</keyword>
<feature type="domain" description="Cadherin" evidence="29">
    <location>
        <begin position="654"/>
        <end position="756"/>
    </location>
</feature>
<feature type="domain" description="EGF-like" evidence="24">
    <location>
        <begin position="1333"/>
        <end position="1369"/>
    </location>
</feature>
<feature type="disulfide bond" evidence="19">
    <location>
        <begin position="1645"/>
        <end position="1654"/>
    </location>
</feature>
<dbReference type="CDD" id="cd15441">
    <property type="entry name" value="7tmB2_CELSR_Adhesion_IV"/>
    <property type="match status" value="1"/>
</dbReference>
<evidence type="ECO:0000313" key="31">
    <source>
        <dbReference type="Proteomes" id="UP000594262"/>
    </source>
</evidence>
<feature type="disulfide bond" evidence="20">
    <location>
        <begin position="1955"/>
        <end position="1972"/>
    </location>
</feature>
<dbReference type="SUPFAM" id="SSF49899">
    <property type="entry name" value="Concanavalin A-like lectins/glucanases"/>
    <property type="match status" value="2"/>
</dbReference>
<evidence type="ECO:0000256" key="13">
    <source>
        <dbReference type="ARBA" id="ARBA00023157"/>
    </source>
</evidence>
<keyword evidence="13 19" id="KW-1015">Disulfide bond</keyword>
<keyword evidence="31" id="KW-1185">Reference proteome</keyword>
<evidence type="ECO:0000256" key="11">
    <source>
        <dbReference type="ARBA" id="ARBA00023040"/>
    </source>
</evidence>
<evidence type="ECO:0000256" key="6">
    <source>
        <dbReference type="ARBA" id="ARBA00022692"/>
    </source>
</evidence>
<feature type="domain" description="Cadherin" evidence="29">
    <location>
        <begin position="548"/>
        <end position="653"/>
    </location>
</feature>
<dbReference type="InterPro" id="IPR013320">
    <property type="entry name" value="ConA-like_dom_sf"/>
</dbReference>
<evidence type="ECO:0000259" key="29">
    <source>
        <dbReference type="PROSITE" id="PS50268"/>
    </source>
</evidence>
<dbReference type="PROSITE" id="PS01248">
    <property type="entry name" value="EGF_LAM_1"/>
    <property type="match status" value="1"/>
</dbReference>
<dbReference type="Pfam" id="PF16489">
    <property type="entry name" value="GAIN"/>
    <property type="match status" value="1"/>
</dbReference>
<feature type="domain" description="EGF-like" evidence="24">
    <location>
        <begin position="1617"/>
        <end position="1655"/>
    </location>
</feature>
<keyword evidence="7" id="KW-0677">Repeat</keyword>
<evidence type="ECO:0000256" key="4">
    <source>
        <dbReference type="ARBA" id="ARBA00022475"/>
    </source>
</evidence>
<dbReference type="Pfam" id="PF00053">
    <property type="entry name" value="EGF_laminin"/>
    <property type="match status" value="1"/>
</dbReference>
<keyword evidence="3" id="KW-0217">Developmental protein</keyword>
<evidence type="ECO:0000256" key="9">
    <source>
        <dbReference type="ARBA" id="ARBA00022889"/>
    </source>
</evidence>
<dbReference type="Pfam" id="PF02210">
    <property type="entry name" value="Laminin_G_2"/>
    <property type="match status" value="1"/>
</dbReference>
<dbReference type="InterPro" id="IPR001791">
    <property type="entry name" value="Laminin_G"/>
</dbReference>
<dbReference type="Pfam" id="PF23592">
    <property type="entry name" value="Cadherin_CELSR2_9th"/>
    <property type="match status" value="1"/>
</dbReference>
<evidence type="ECO:0000259" key="26">
    <source>
        <dbReference type="PROSITE" id="PS50221"/>
    </source>
</evidence>
<dbReference type="SMART" id="SM00112">
    <property type="entry name" value="CA"/>
    <property type="match status" value="8"/>
</dbReference>
<dbReference type="PANTHER" id="PTHR24026:SF51">
    <property type="entry name" value="PROTOCADHERIN-LIKE WING POLARITY PROTEIN STAN"/>
    <property type="match status" value="1"/>
</dbReference>
<feature type="domain" description="Cadherin" evidence="29">
    <location>
        <begin position="967"/>
        <end position="1065"/>
    </location>
</feature>
<dbReference type="EnsemblMetazoa" id="CLYHEMT018046.1">
    <property type="protein sequence ID" value="CLYHEMP018046.1"/>
    <property type="gene ID" value="CLYHEMG018046"/>
</dbReference>
<proteinExistence type="predicted"/>
<protein>
    <submittedName>
        <fullName evidence="30">Uncharacterized protein</fullName>
    </submittedName>
</protein>
<feature type="domain" description="Cadherin" evidence="29">
    <location>
        <begin position="233"/>
        <end position="335"/>
    </location>
</feature>
<feature type="disulfide bond" evidence="19">
    <location>
        <begin position="1626"/>
        <end position="1643"/>
    </location>
</feature>
<evidence type="ECO:0000259" key="24">
    <source>
        <dbReference type="PROSITE" id="PS50026"/>
    </source>
</evidence>
<dbReference type="GO" id="GO:0004930">
    <property type="term" value="F:G protein-coupled receptor activity"/>
    <property type="evidence" value="ECO:0007669"/>
    <property type="project" value="UniProtKB-KW"/>
</dbReference>
<evidence type="ECO:0000256" key="12">
    <source>
        <dbReference type="ARBA" id="ARBA00023136"/>
    </source>
</evidence>
<dbReference type="PRINTS" id="PR00205">
    <property type="entry name" value="CADHERIN"/>
</dbReference>
<dbReference type="InterPro" id="IPR000203">
    <property type="entry name" value="GPS"/>
</dbReference>
<dbReference type="FunFam" id="2.60.40.60:FF:000061">
    <property type="entry name" value="FAT atypical cadherin 3"/>
    <property type="match status" value="1"/>
</dbReference>
<feature type="domain" description="EGF-like" evidence="24">
    <location>
        <begin position="1853"/>
        <end position="1890"/>
    </location>
</feature>
<dbReference type="Pfam" id="PF00028">
    <property type="entry name" value="Cadherin"/>
    <property type="match status" value="7"/>
</dbReference>
<dbReference type="RefSeq" id="XP_066912714.1">
    <property type="nucleotide sequence ID" value="XM_067056613.1"/>
</dbReference>
<evidence type="ECO:0000259" key="28">
    <source>
        <dbReference type="PROSITE" id="PS50261"/>
    </source>
</evidence>
<dbReference type="InterPro" id="IPR002049">
    <property type="entry name" value="LE_dom"/>
</dbReference>
<evidence type="ECO:0000256" key="19">
    <source>
        <dbReference type="PROSITE-ProRule" id="PRU00076"/>
    </source>
</evidence>
<keyword evidence="12 22" id="KW-0472">Membrane</keyword>
<dbReference type="Gene3D" id="1.20.1070.10">
    <property type="entry name" value="Rhodopsin 7-helix transmembrane proteins"/>
    <property type="match status" value="1"/>
</dbReference>
<dbReference type="Pfam" id="PF01825">
    <property type="entry name" value="GPS"/>
    <property type="match status" value="1"/>
</dbReference>
<keyword evidence="16" id="KW-0807">Transducer</keyword>
<feature type="domain" description="Laminin G" evidence="23">
    <location>
        <begin position="1418"/>
        <end position="1614"/>
    </location>
</feature>
<feature type="domain" description="Cadherin" evidence="29">
    <location>
        <begin position="336"/>
        <end position="441"/>
    </location>
</feature>
<dbReference type="Gene3D" id="2.10.25.10">
    <property type="entry name" value="Laminin"/>
    <property type="match status" value="3"/>
</dbReference>
<dbReference type="OrthoDB" id="6021149at2759"/>
<evidence type="ECO:0000259" key="25">
    <source>
        <dbReference type="PROSITE" id="PS50027"/>
    </source>
</evidence>
<evidence type="ECO:0000259" key="27">
    <source>
        <dbReference type="PROSITE" id="PS50227"/>
    </source>
</evidence>
<reference evidence="30" key="1">
    <citation type="submission" date="2021-01" db="UniProtKB">
        <authorList>
            <consortium name="EnsemblMetazoa"/>
        </authorList>
    </citation>
    <scope>IDENTIFICATION</scope>
</reference>
<dbReference type="InterPro" id="IPR032471">
    <property type="entry name" value="AGRL2-4_GAIN_subdom_A"/>
</dbReference>
<feature type="compositionally biased region" description="Low complexity" evidence="21">
    <location>
        <begin position="2772"/>
        <end position="2787"/>
    </location>
</feature>
<dbReference type="PROSITE" id="PS50227">
    <property type="entry name" value="G_PROTEIN_RECEP_F2_3"/>
    <property type="match status" value="1"/>
</dbReference>
<feature type="domain" description="G-protein coupled receptors family 2 profile 2" evidence="28">
    <location>
        <begin position="2402"/>
        <end position="2644"/>
    </location>
</feature>
<dbReference type="GeneID" id="136799988"/>
<dbReference type="Gene3D" id="2.60.40.60">
    <property type="entry name" value="Cadherins"/>
    <property type="match status" value="9"/>
</dbReference>
<feature type="transmembrane region" description="Helical" evidence="22">
    <location>
        <begin position="2623"/>
        <end position="2643"/>
    </location>
</feature>
<feature type="compositionally biased region" description="Polar residues" evidence="21">
    <location>
        <begin position="2912"/>
        <end position="2923"/>
    </location>
</feature>
<feature type="domain" description="Cadherin" evidence="29">
    <location>
        <begin position="757"/>
        <end position="862"/>
    </location>
</feature>
<dbReference type="SUPFAM" id="SSF57196">
    <property type="entry name" value="EGF/Laminin"/>
    <property type="match status" value="3"/>
</dbReference>
<dbReference type="CDD" id="cd00110">
    <property type="entry name" value="LamG"/>
    <property type="match status" value="1"/>
</dbReference>
<dbReference type="SMART" id="SM00303">
    <property type="entry name" value="GPS"/>
    <property type="match status" value="1"/>
</dbReference>
<evidence type="ECO:0000313" key="30">
    <source>
        <dbReference type="EnsemblMetazoa" id="CLYHEMP018046.2"/>
    </source>
</evidence>
<evidence type="ECO:0000256" key="14">
    <source>
        <dbReference type="ARBA" id="ARBA00023170"/>
    </source>
</evidence>
<keyword evidence="6 22" id="KW-0812">Transmembrane</keyword>
<dbReference type="CDD" id="cd00055">
    <property type="entry name" value="EGF_Lam"/>
    <property type="match status" value="1"/>
</dbReference>
<dbReference type="InterPro" id="IPR057244">
    <property type="entry name" value="GAIN_B"/>
</dbReference>
<dbReference type="InterPro" id="IPR017981">
    <property type="entry name" value="GPCR_2-like_7TM"/>
</dbReference>
<evidence type="ECO:0000256" key="21">
    <source>
        <dbReference type="SAM" id="MobiDB-lite"/>
    </source>
</evidence>
<feature type="disulfide bond" evidence="19">
    <location>
        <begin position="1861"/>
        <end position="1878"/>
    </location>
</feature>
<dbReference type="InterPro" id="IPR036445">
    <property type="entry name" value="GPCR_2_extracell_dom_sf"/>
</dbReference>
<dbReference type="SUPFAM" id="SSF81321">
    <property type="entry name" value="Family A G protein-coupled receptor-like"/>
    <property type="match status" value="1"/>
</dbReference>
<dbReference type="Gene3D" id="1.25.40.610">
    <property type="match status" value="1"/>
</dbReference>
<dbReference type="Pfam" id="PF00008">
    <property type="entry name" value="EGF"/>
    <property type="match status" value="2"/>
</dbReference>
<evidence type="ECO:0000256" key="18">
    <source>
        <dbReference type="PROSITE-ProRule" id="PRU00043"/>
    </source>
</evidence>
<keyword evidence="15" id="KW-0325">Glycoprotein</keyword>
<dbReference type="Gene3D" id="4.10.1240.10">
    <property type="entry name" value="GPCR, family 2, extracellular hormone receptor domain"/>
    <property type="match status" value="1"/>
</dbReference>
<dbReference type="Gene3D" id="2.60.120.200">
    <property type="match status" value="2"/>
</dbReference>
<evidence type="ECO:0000256" key="16">
    <source>
        <dbReference type="ARBA" id="ARBA00023224"/>
    </source>
</evidence>
<dbReference type="GO" id="GO:0007156">
    <property type="term" value="P:homophilic cell adhesion via plasma membrane adhesion molecules"/>
    <property type="evidence" value="ECO:0007669"/>
    <property type="project" value="InterPro"/>
</dbReference>
<dbReference type="SUPFAM" id="SSF49313">
    <property type="entry name" value="Cadherin-like"/>
    <property type="match status" value="9"/>
</dbReference>
<dbReference type="InterPro" id="IPR046338">
    <property type="entry name" value="GAIN_dom_sf"/>
</dbReference>
<evidence type="ECO:0000256" key="10">
    <source>
        <dbReference type="ARBA" id="ARBA00022989"/>
    </source>
</evidence>
<evidence type="ECO:0000256" key="8">
    <source>
        <dbReference type="ARBA" id="ARBA00022837"/>
    </source>
</evidence>
<dbReference type="PROSITE" id="PS01186">
    <property type="entry name" value="EGF_2"/>
    <property type="match status" value="2"/>
</dbReference>
<evidence type="ECO:0000256" key="1">
    <source>
        <dbReference type="ARBA" id="ARBA00004167"/>
    </source>
</evidence>
<feature type="disulfide bond" evidence="19">
    <location>
        <begin position="1359"/>
        <end position="1368"/>
    </location>
</feature>
<dbReference type="SMART" id="SM00181">
    <property type="entry name" value="EGF"/>
    <property type="match status" value="7"/>
</dbReference>
<feature type="domain" description="Cadherin" evidence="29">
    <location>
        <begin position="863"/>
        <end position="966"/>
    </location>
</feature>
<dbReference type="PRINTS" id="PR00249">
    <property type="entry name" value="GPCRSECRETIN"/>
</dbReference>
<evidence type="ECO:0000256" key="5">
    <source>
        <dbReference type="ARBA" id="ARBA00022536"/>
    </source>
</evidence>
<dbReference type="InterPro" id="IPR056286">
    <property type="entry name" value="Cadherin_CELSR1-3_9th"/>
</dbReference>
<keyword evidence="11" id="KW-0297">G-protein coupled receptor</keyword>
<dbReference type="PROSITE" id="PS50026">
    <property type="entry name" value="EGF_3"/>
    <property type="match status" value="3"/>
</dbReference>
<feature type="domain" description="GAIN-B" evidence="26">
    <location>
        <begin position="2231"/>
        <end position="2395"/>
    </location>
</feature>
<keyword evidence="8 18" id="KW-0106">Calcium</keyword>
<keyword evidence="14" id="KW-0675">Receptor</keyword>
<feature type="disulfide bond" evidence="19">
    <location>
        <begin position="1856"/>
        <end position="1866"/>
    </location>
</feature>
<dbReference type="GO" id="GO:0005509">
    <property type="term" value="F:calcium ion binding"/>
    <property type="evidence" value="ECO:0007669"/>
    <property type="project" value="UniProtKB-UniRule"/>
</dbReference>
<dbReference type="PANTHER" id="PTHR24026">
    <property type="entry name" value="FAT ATYPICAL CADHERIN-RELATED"/>
    <property type="match status" value="1"/>
</dbReference>
<dbReference type="GO" id="GO:0007166">
    <property type="term" value="P:cell surface receptor signaling pathway"/>
    <property type="evidence" value="ECO:0007669"/>
    <property type="project" value="InterPro"/>
</dbReference>
<dbReference type="InterPro" id="IPR000832">
    <property type="entry name" value="GPCR_2_secretin-like"/>
</dbReference>
<feature type="disulfide bond" evidence="20">
    <location>
        <begin position="1974"/>
        <end position="1983"/>
    </location>
</feature>
<feature type="disulfide bond" evidence="20">
    <location>
        <begin position="1953"/>
        <end position="1965"/>
    </location>
</feature>
<dbReference type="InterPro" id="IPR002126">
    <property type="entry name" value="Cadherin-like_dom"/>
</dbReference>
<dbReference type="CDD" id="cd00054">
    <property type="entry name" value="EGF_CA"/>
    <property type="match status" value="3"/>
</dbReference>
<dbReference type="PROSITE" id="PS50025">
    <property type="entry name" value="LAM_G_DOMAIN"/>
    <property type="match status" value="1"/>
</dbReference>
<dbReference type="FunFam" id="2.60.40.60:FF:000015">
    <property type="entry name" value="FAT atypical cadherin 1"/>
    <property type="match status" value="1"/>
</dbReference>
<keyword evidence="5 19" id="KW-0245">EGF-like domain</keyword>
<feature type="region of interest" description="Disordered" evidence="21">
    <location>
        <begin position="2703"/>
        <end position="2923"/>
    </location>
</feature>
<feature type="domain" description="G-protein coupled receptors family 2 profile 1" evidence="27">
    <location>
        <begin position="1985"/>
        <end position="2057"/>
    </location>
</feature>
<feature type="domain" description="Laminin EGF-like" evidence="25">
    <location>
        <begin position="1953"/>
        <end position="1999"/>
    </location>
</feature>
<comment type="caution">
    <text evidence="19">Lacks conserved residue(s) required for the propagation of feature annotation.</text>
</comment>
<dbReference type="Gene3D" id="2.60.220.50">
    <property type="match status" value="1"/>
</dbReference>
<dbReference type="SMART" id="SM00008">
    <property type="entry name" value="HormR"/>
    <property type="match status" value="1"/>
</dbReference>
<evidence type="ECO:0000256" key="2">
    <source>
        <dbReference type="ARBA" id="ARBA00004651"/>
    </source>
</evidence>
<dbReference type="InterPro" id="IPR000742">
    <property type="entry name" value="EGF"/>
</dbReference>
<keyword evidence="9" id="KW-0130">Cell adhesion</keyword>
<dbReference type="PROSITE" id="PS50221">
    <property type="entry name" value="GAIN_B"/>
    <property type="match status" value="1"/>
</dbReference>
<dbReference type="FunFam" id="2.60.40.60:FF:000020">
    <property type="entry name" value="Dachsous cadherin-related 1b"/>
    <property type="match status" value="3"/>
</dbReference>
<feature type="transmembrane region" description="Helical" evidence="22">
    <location>
        <begin position="2440"/>
        <end position="2456"/>
    </location>
</feature>
<keyword evidence="10 22" id="KW-1133">Transmembrane helix</keyword>
<comment type="subcellular location">
    <subcellularLocation>
        <location evidence="2">Cell membrane</location>
        <topology evidence="2">Multi-pass membrane protein</topology>
    </subcellularLocation>
    <subcellularLocation>
        <location evidence="1">Membrane</location>
        <topology evidence="1">Single-pass membrane protein</topology>
    </subcellularLocation>
</comment>
<sequence>MKLRWLEEELFKLQRYFMILFLFSTVKDVITTDTQFHNPVRDLDKKCKLLDLSQLFVGWDYYTLDQEANNENNDLTLEHGSLFSSDCLNKKSDRTICFKVVKNLVNKYSFIDGKICLTTLPGSEDHNKITTSRKTFFNLFIPFPWRDQYVNIKQIISNNRTSVECINVPENTVRLQKDGTLYINKNVLHEPIKSIKCYLKSNGSDSKFKLIIQFENDFEVLVRRRRNIPIYFEKSLYSVDIFEDTKRDSVIRKLKVNGGSGKYSFSKTEDPKTDILFKVKSDTGDVILLQELNREDGAERFSIDIRAIDLNDPSNSATTTIRVKVLDVNDNAPTFAESSYSITVDEGQVANKYILTVRATDADEGSNQEIRYSIVNKANVQVPFQIDPISGAIKSTDVLDRETHPYYNFTVRAEDQGKVKLHTDVSVSITLRDKNDNSPKFSKDVYKLSIPENTTVGSVVFKLDAVDDDIGQNGVIEFRPLDSNLRFRINTSTGEIILKEAVDFDKYQRFSRFTVVAFDKGSPPKYANTEVEITIEDVNDNAPRFAKRIFERTSDIMEDIKVGSFVYKLSARDRDSGPNGDITFKLEDGLPQDFPFELDPKSGEITVSKGLDYETTKSYKFGVIAVDNGHPPKKDTTQVVFNIGNVNDNNPKFKQSSYYKEILEDTRRGEAIEKVEAFDPDQLSNEDFEYAIEEGNSDDCFGIDPFQGVLFLKCDLDYKRKNMYNLKLRVTDADKKPGYAYFKIEVTDANNNSPRFGQDVYQWNVLENADIGTVIKSVLATDADTGENARITYSLQPGSPIDTFGIVNDTGAITTKKKLDRETTKSYTLVVKASDHGKPFKKFGFATVVITVTDVNDNKPVFTKNLYTFTIEEDAKIGAVVGHLQATDNDEGRNKEVRYQFKERKHEYFSINAESGSIRTIKLLDRETIERFTFEVLAIDQGTPALQASTSVIIDIEDVQDSNPVFTEKVYNFTIPENSLVEVGRIRATLADDAFRHSMVYSFTKYQTTFRIASLQGIIRANSPLDYEKQHHYQLHVRVVSDSGREDTAVVNVQVEDVNDHPPILEDFYIFLNALNGKYDPMFRVPAEDPDVSSVLRYGIITGNEHDFISLNDETGELFLKKSIINTAAEIRILFEVSDGKYADRAYGHILVSEVTDVMVKNSMFIVLNNATRNDFLKATVLRKFKDSLAQIFDVDGSKIVDASKIFILSIEAFRDPRKGNKNAEMLEIAIAVKSKMADTYMTADFLKDKFYLNATAFTRSGFDLVSFDFWGEYFCGSESCKNLERCSIQWSNTNQISSTIKSKYVIFRGIYFKPTLKCECPHRFHGMKCDKPFNMCFMERCNSNGKCISTDDGFSCKCDHGYTGDFCAFDRQTSSCPIQLNLAKNPCGLRGACSAKSGGGFDCTCPAKGTDTEYCKLSTRYFPKGSYIAMSGLKKQQRNFDISFQFRTFQANAVLLYNGRYSNQNDFIAVEIVDGQVLFSVNFGKSKDNKEQVTTVQSFNAGGVNDGKWHTVKVQLKNKVISIAVGESCDIETASVLNSQGTHKYCAASTRVQGEMKTLDLTAPALIGGLPDMQRTFISPVKDFIGCMRNIVFDHNTLDLSNYLHNFGSAANCPAPAPSCNDAYCTKYVNGDCHETLDGPKCSCRSRFVGQRCEKAAEPIRLNANSVLVVDDSQASGSGFSAWRYSMVVKTTQKDAVILEETINGVDGRLMLKNGYLQYHHKSKLILVLDSFFMANGKWNQIQIKWTANRLYLSSLYDQHSVSTPLPLTTLSLKMTSFGGTGNNKLLACIKAFTYNDNDINLLHTSNKHVQKGCLESSLCDTLDCGTGTCQITSGVAQCHCNGAGYKGPQCVDICKDSPCNTGTCKHSSSSLSGYVCDCPIGFTGEHCEIAKQKKCPPKTFGKDYCGPCDCKLHENFNETCDPDGQMEPYSYPGKCFCNDDYYLKGGTCVKCNCLLEGSESSVCDKKTGQCKCKANVIGMKCDKCPGAWQEITNGCGEINNSCPRTYVDGIWWRRAARGVTQRERCPFNAVGNATRHCDPRKGWQAPDFFDCTSQLFSNIQTLLKPVLTSGKRMTKDLVTSISYKLDFAVSAPKLTFTPHAFYGKDIMIGYDALRLMISYEGNQTADHLVSADEEQFVGNLLKSAGKLFQTSLSPFWDSIQKKYSGTAGLMKEMERFVNILSKNLAYIKRNRNRRSVTLNTYSQATSNIYFEIKPMVRGNSVDEEKFITLPDSLSPRHVDYYMWKDPSVSVRISDAIFLDHDELFRINEVNIGLIIYKTLGHLLPTNFDQDNREEGRKYALNVYSDVVTLTIPSIKSLHPLTEIQITYKNVSQLNSTSTSLVCAFWNYSLSGTVSGGWSPNGCVTKMEVNSSDVTCVCNRMASFALVGFQYTEIIPRVYQPAFLVYIALAVAMLLFLIVFLVFLCLSQLKSNANSIHKNLAFVLLLGWIVFTFAINRPDVGKANCRIIAILIHYCLTCAFSWLMVEALHMYRMILEPRDINYGQMMFYYFIGWGAPVIVVGVTAGLKPDGYGTPEFCWISAKVNDSVWTYVAPIFAIIAGTFIIIILALASSCEKANIKGKKAKLARIRYRLAISFFFLFIMMVTVFGGLLEVSFDMTLLTYIFAGTCALEGVYMFLFYVCFNRKVRREAYNAYKRYSTGNKSYGLKPPPKRRGHRFGEKEALIGVNKQYAHVFEAFHLDSTSSNESSDTTDGRRRARAKFAMSDTSTDFQTHDSSDSSDDDSTTTGPRKRPADSDSDSSDDNSSGMDEFSTPTTTTGNGSTPMGGVEWKQATSKKLALSRTYASDGPMHSTPSESEASERLKWKTGVTPKKSDLSAINSESDISRSEKRPVRKGPKGPTRISSSNTDSDTQSQSKAPVSILKKKSQYDSKGHRLRAVRVKDSQRKPLMSMNETADLNDSQV</sequence>
<dbReference type="PROSITE" id="PS00232">
    <property type="entry name" value="CADHERIN_1"/>
    <property type="match status" value="4"/>
</dbReference>
<feature type="disulfide bond" evidence="19">
    <location>
        <begin position="1880"/>
        <end position="1889"/>
    </location>
</feature>
<dbReference type="InterPro" id="IPR015919">
    <property type="entry name" value="Cadherin-like_sf"/>
</dbReference>
<dbReference type="SMART" id="SM00282">
    <property type="entry name" value="LamG"/>
    <property type="match status" value="2"/>
</dbReference>
<dbReference type="EnsemblMetazoa" id="CLYHEMT018046.2">
    <property type="protein sequence ID" value="CLYHEMP018046.2"/>
    <property type="gene ID" value="CLYHEMG018046"/>
</dbReference>
<feature type="transmembrane region" description="Helical" evidence="22">
    <location>
        <begin position="2404"/>
        <end position="2428"/>
    </location>
</feature>
<dbReference type="FunFam" id="2.60.40.60:FF:000039">
    <property type="entry name" value="FAT atypical cadherin 3"/>
    <property type="match status" value="1"/>
</dbReference>
<evidence type="ECO:0000259" key="23">
    <source>
        <dbReference type="PROSITE" id="PS50025"/>
    </source>
</evidence>
<evidence type="ECO:0000256" key="22">
    <source>
        <dbReference type="SAM" id="Phobius"/>
    </source>
</evidence>
<dbReference type="PROSITE" id="PS00022">
    <property type="entry name" value="EGF_1"/>
    <property type="match status" value="3"/>
</dbReference>
<evidence type="ECO:0000256" key="20">
    <source>
        <dbReference type="PROSITE-ProRule" id="PRU00460"/>
    </source>
</evidence>
<evidence type="ECO:0000256" key="17">
    <source>
        <dbReference type="ARBA" id="ARBA00023292"/>
    </source>
</evidence>
<name>A0A7M5X5F2_9CNID</name>
<evidence type="ECO:0000256" key="7">
    <source>
        <dbReference type="ARBA" id="ARBA00022737"/>
    </source>
</evidence>
<dbReference type="SMART" id="SM00180">
    <property type="entry name" value="EGF_Lam"/>
    <property type="match status" value="2"/>
</dbReference>
<dbReference type="PROSITE" id="PS50027">
    <property type="entry name" value="EGF_LAM_2"/>
    <property type="match status" value="1"/>
</dbReference>
<dbReference type="InterPro" id="IPR020894">
    <property type="entry name" value="Cadherin_CS"/>
</dbReference>
<dbReference type="InterPro" id="IPR001879">
    <property type="entry name" value="GPCR_2_extracellular_dom"/>
</dbReference>
<feature type="transmembrane region" description="Helical" evidence="22">
    <location>
        <begin position="2591"/>
        <end position="2611"/>
    </location>
</feature>
<dbReference type="PROSITE" id="PS50268">
    <property type="entry name" value="CADHERIN_2"/>
    <property type="match status" value="8"/>
</dbReference>
<feature type="transmembrane region" description="Helical" evidence="22">
    <location>
        <begin position="2548"/>
        <end position="2570"/>
    </location>
</feature>
<feature type="domain" description="Cadherin" evidence="29">
    <location>
        <begin position="442"/>
        <end position="545"/>
    </location>
</feature>
<evidence type="ECO:0000256" key="3">
    <source>
        <dbReference type="ARBA" id="ARBA00022473"/>
    </source>
</evidence>